<dbReference type="OrthoDB" id="5740185at2"/>
<evidence type="ECO:0000313" key="2">
    <source>
        <dbReference type="EMBL" id="KAB2812248.1"/>
    </source>
</evidence>
<dbReference type="eggNOG" id="ENOG502ZUXX">
    <property type="taxonomic scope" value="Bacteria"/>
</dbReference>
<dbReference type="EMBL" id="CP009896">
    <property type="protein sequence ID" value="AIY18900.1"/>
    <property type="molecule type" value="Genomic_DNA"/>
</dbReference>
<evidence type="ECO:0000313" key="4">
    <source>
        <dbReference type="Proteomes" id="UP000449906"/>
    </source>
</evidence>
<protein>
    <submittedName>
        <fullName evidence="2">Acyl carrier protein</fullName>
    </submittedName>
</protein>
<reference evidence="2 4" key="2">
    <citation type="submission" date="2019-09" db="EMBL/GenBank/DDBJ databases">
        <title>Pimelobacter sp. isolated from Paulinella.</title>
        <authorList>
            <person name="Jeong S.E."/>
        </authorList>
    </citation>
    <scope>NUCLEOTIDE SEQUENCE [LARGE SCALE GENOMIC DNA]</scope>
    <source>
        <strain evidence="2 4">Pch-N</strain>
    </source>
</reference>
<evidence type="ECO:0000313" key="3">
    <source>
        <dbReference type="Proteomes" id="UP000030300"/>
    </source>
</evidence>
<dbReference type="GeneID" id="96611611"/>
<dbReference type="KEGG" id="psim:KR76_22805"/>
<evidence type="ECO:0000313" key="1">
    <source>
        <dbReference type="EMBL" id="AIY18900.1"/>
    </source>
</evidence>
<keyword evidence="3" id="KW-1185">Reference proteome</keyword>
<organism evidence="1 3">
    <name type="scientific">Nocardioides simplex</name>
    <name type="common">Arthrobacter simplex</name>
    <dbReference type="NCBI Taxonomy" id="2045"/>
    <lineage>
        <taxon>Bacteria</taxon>
        <taxon>Bacillati</taxon>
        <taxon>Actinomycetota</taxon>
        <taxon>Actinomycetes</taxon>
        <taxon>Propionibacteriales</taxon>
        <taxon>Nocardioidaceae</taxon>
        <taxon>Pimelobacter</taxon>
    </lineage>
</organism>
<reference evidence="1" key="1">
    <citation type="journal article" date="2015" name="Genome Announc.">
        <title>Complete Genome Sequence of Steroid-Transforming Nocardioides simplex VKM Ac-2033D.</title>
        <authorList>
            <person name="Shtratnikova V.Y."/>
            <person name="Schelkunov M.I."/>
            <person name="Pekov Y.A."/>
            <person name="Fokina V.V."/>
            <person name="Logacheva M.D."/>
            <person name="Sokolov S.L."/>
            <person name="Bragin E.Y."/>
            <person name="Ashapkin V.V."/>
            <person name="Donova M.V."/>
        </authorList>
    </citation>
    <scope>NUCLEOTIDE SEQUENCE [LARGE SCALE GENOMIC DNA]</scope>
    <source>
        <strain evidence="1">VKM Ac-2033D</strain>
    </source>
</reference>
<accession>A0A0A1DU16</accession>
<gene>
    <name evidence="2" type="ORF">F9L07_10615</name>
    <name evidence="1" type="ORF">KR76_22805</name>
</gene>
<dbReference type="EMBL" id="WBVM01000001">
    <property type="protein sequence ID" value="KAB2812248.1"/>
    <property type="molecule type" value="Genomic_DNA"/>
</dbReference>
<dbReference type="STRING" id="2045.KR76_22805"/>
<dbReference type="Proteomes" id="UP000449906">
    <property type="component" value="Unassembled WGS sequence"/>
</dbReference>
<name>A0A0A1DU16_NOCSI</name>
<proteinExistence type="predicted"/>
<dbReference type="SUPFAM" id="SSF47336">
    <property type="entry name" value="ACP-like"/>
    <property type="match status" value="1"/>
</dbReference>
<dbReference type="HOGENOM" id="CLU_2509363_0_0_11"/>
<dbReference type="RefSeq" id="WP_038681597.1">
    <property type="nucleotide sequence ID" value="NZ_BJMC01000013.1"/>
</dbReference>
<dbReference type="Gene3D" id="1.10.1200.10">
    <property type="entry name" value="ACP-like"/>
    <property type="match status" value="1"/>
</dbReference>
<sequence>MNEIEPRIVTIVTELLERSDREETTVSLAATLHGDDGLALDSLETAELSAILEDEFGNDPFGAGLLPETVADIVAFYADATAASA</sequence>
<dbReference type="InterPro" id="IPR036736">
    <property type="entry name" value="ACP-like_sf"/>
</dbReference>
<dbReference type="AlphaFoldDB" id="A0A0A1DU16"/>
<dbReference type="Proteomes" id="UP000030300">
    <property type="component" value="Chromosome"/>
</dbReference>